<keyword evidence="8" id="KW-0560">Oxidoreductase</keyword>
<dbReference type="Gene3D" id="3.40.525.10">
    <property type="entry name" value="CRAL-TRIO lipid binding domain"/>
    <property type="match status" value="1"/>
</dbReference>
<dbReference type="Proteomes" id="UP001303046">
    <property type="component" value="Unassembled WGS sequence"/>
</dbReference>
<name>A0ABR1DJS8_NECAM</name>
<feature type="domain" description="GOLD" evidence="11">
    <location>
        <begin position="289"/>
        <end position="393"/>
    </location>
</feature>
<accession>A0ABR1DJS8</accession>
<reference evidence="12 13" key="1">
    <citation type="submission" date="2023-08" db="EMBL/GenBank/DDBJ databases">
        <title>A Necator americanus chromosomal reference genome.</title>
        <authorList>
            <person name="Ilik V."/>
            <person name="Petrzelkova K.J."/>
            <person name="Pardy F."/>
            <person name="Fuh T."/>
            <person name="Niatou-Singa F.S."/>
            <person name="Gouil Q."/>
            <person name="Baker L."/>
            <person name="Ritchie M.E."/>
            <person name="Jex A.R."/>
            <person name="Gazzola D."/>
            <person name="Li H."/>
            <person name="Toshio Fujiwara R."/>
            <person name="Zhan B."/>
            <person name="Aroian R.V."/>
            <person name="Pafco B."/>
            <person name="Schwarz E.M."/>
        </authorList>
    </citation>
    <scope>NUCLEOTIDE SEQUENCE [LARGE SCALE GENOMIC DNA]</scope>
    <source>
        <strain evidence="12 13">Aroian</strain>
        <tissue evidence="12">Whole animal</tissue>
    </source>
</reference>
<dbReference type="InterPro" id="IPR036598">
    <property type="entry name" value="GOLD_dom_sf"/>
</dbReference>
<comment type="pathway">
    <text evidence="3">Polyol metabolism; myo-inositol degradation into D-glucuronate; D-glucuronate from myo-inositol: step 1/1.</text>
</comment>
<evidence type="ECO:0000313" key="12">
    <source>
        <dbReference type="EMBL" id="KAK6750718.1"/>
    </source>
</evidence>
<protein>
    <recommendedName>
        <fullName evidence="5">inositol oxygenase</fullName>
        <ecNumber evidence="5">1.13.99.1</ecNumber>
    </recommendedName>
</protein>
<comment type="subcellular location">
    <subcellularLocation>
        <location evidence="2">Cytoplasm</location>
    </subcellularLocation>
</comment>
<dbReference type="InterPro" id="IPR036865">
    <property type="entry name" value="CRAL-TRIO_dom_sf"/>
</dbReference>
<dbReference type="InterPro" id="IPR001251">
    <property type="entry name" value="CRAL-TRIO_dom"/>
</dbReference>
<evidence type="ECO:0000259" key="10">
    <source>
        <dbReference type="PROSITE" id="PS50191"/>
    </source>
</evidence>
<evidence type="ECO:0000256" key="5">
    <source>
        <dbReference type="ARBA" id="ARBA00011919"/>
    </source>
</evidence>
<dbReference type="EC" id="1.13.99.1" evidence="5"/>
<evidence type="ECO:0000256" key="6">
    <source>
        <dbReference type="ARBA" id="ARBA00022490"/>
    </source>
</evidence>
<feature type="domain" description="CRAL-TRIO" evidence="10">
    <location>
        <begin position="91"/>
        <end position="263"/>
    </location>
</feature>
<dbReference type="SUPFAM" id="SSF52087">
    <property type="entry name" value="CRAL/TRIO domain"/>
    <property type="match status" value="1"/>
</dbReference>
<comment type="cofactor">
    <cofactor evidence="1">
        <name>Fe cation</name>
        <dbReference type="ChEBI" id="CHEBI:24875"/>
    </cofactor>
</comment>
<evidence type="ECO:0000256" key="8">
    <source>
        <dbReference type="ARBA" id="ARBA00023002"/>
    </source>
</evidence>
<dbReference type="Gene3D" id="2.60.120.680">
    <property type="entry name" value="GOLD domain"/>
    <property type="match status" value="1"/>
</dbReference>
<dbReference type="PROSITE" id="PS50866">
    <property type="entry name" value="GOLD"/>
    <property type="match status" value="1"/>
</dbReference>
<dbReference type="InterPro" id="IPR051064">
    <property type="entry name" value="SEC14/CRAL-TRIO_domain"/>
</dbReference>
<evidence type="ECO:0000256" key="3">
    <source>
        <dbReference type="ARBA" id="ARBA00005167"/>
    </source>
</evidence>
<dbReference type="InterPro" id="IPR009038">
    <property type="entry name" value="GOLD_dom"/>
</dbReference>
<keyword evidence="13" id="KW-1185">Reference proteome</keyword>
<dbReference type="Pfam" id="PF00650">
    <property type="entry name" value="CRAL_TRIO"/>
    <property type="match status" value="1"/>
</dbReference>
<dbReference type="PANTHER" id="PTHR23324">
    <property type="entry name" value="SEC14 RELATED PROTEIN"/>
    <property type="match status" value="1"/>
</dbReference>
<proteinExistence type="inferred from homology"/>
<gene>
    <name evidence="12" type="primary">Necator_chrIV.g15892</name>
    <name evidence="12" type="ORF">RB195_002597</name>
</gene>
<dbReference type="Pfam" id="PF05153">
    <property type="entry name" value="MIOX"/>
    <property type="match status" value="1"/>
</dbReference>
<keyword evidence="6" id="KW-0963">Cytoplasm</keyword>
<dbReference type="SUPFAM" id="SSF101576">
    <property type="entry name" value="Supernatant protein factor (SPF), C-terminal domain"/>
    <property type="match status" value="1"/>
</dbReference>
<organism evidence="12 13">
    <name type="scientific">Necator americanus</name>
    <name type="common">Human hookworm</name>
    <dbReference type="NCBI Taxonomy" id="51031"/>
    <lineage>
        <taxon>Eukaryota</taxon>
        <taxon>Metazoa</taxon>
        <taxon>Ecdysozoa</taxon>
        <taxon>Nematoda</taxon>
        <taxon>Chromadorea</taxon>
        <taxon>Rhabditida</taxon>
        <taxon>Rhabditina</taxon>
        <taxon>Rhabditomorpha</taxon>
        <taxon>Strongyloidea</taxon>
        <taxon>Ancylostomatidae</taxon>
        <taxon>Bunostominae</taxon>
        <taxon>Necator</taxon>
    </lineage>
</organism>
<comment type="caution">
    <text evidence="12">The sequence shown here is derived from an EMBL/GenBank/DDBJ whole genome shotgun (WGS) entry which is preliminary data.</text>
</comment>
<evidence type="ECO:0000313" key="13">
    <source>
        <dbReference type="Proteomes" id="UP001303046"/>
    </source>
</evidence>
<keyword evidence="9" id="KW-0408">Iron</keyword>
<evidence type="ECO:0000256" key="9">
    <source>
        <dbReference type="ARBA" id="ARBA00023004"/>
    </source>
</evidence>
<dbReference type="InterPro" id="IPR036273">
    <property type="entry name" value="CRAL/TRIO_N_dom_sf"/>
</dbReference>
<comment type="similarity">
    <text evidence="4">Belongs to the myo-inositol oxygenase family.</text>
</comment>
<dbReference type="PANTHER" id="PTHR23324:SF7">
    <property type="entry name" value="CRAL-TRIO DOMAIN-CONTAINING PROTEIN"/>
    <property type="match status" value="1"/>
</dbReference>
<keyword evidence="7" id="KW-0479">Metal-binding</keyword>
<dbReference type="PROSITE" id="PS50191">
    <property type="entry name" value="CRAL_TRIO"/>
    <property type="match status" value="1"/>
</dbReference>
<dbReference type="CDD" id="cd00170">
    <property type="entry name" value="SEC14"/>
    <property type="match status" value="1"/>
</dbReference>
<dbReference type="SUPFAM" id="SSF109604">
    <property type="entry name" value="HD-domain/PDEase-like"/>
    <property type="match status" value="1"/>
</dbReference>
<evidence type="ECO:0000259" key="11">
    <source>
        <dbReference type="PROSITE" id="PS50866"/>
    </source>
</evidence>
<dbReference type="InterPro" id="IPR007828">
    <property type="entry name" value="Inositol_oxygenase"/>
</dbReference>
<sequence>MTVENHYLCIDEVTPYQKAKIAELREKTSRHLARYPDYDTDFSLLRWLMGWDYNIDVIVPKLRDTLDVLCSLRLDEMDVEDVAELNATIRSMSNICDYFPGGLMCQDDEGNVVYLQALARTHPKSLIRAGCISDLYRLSIVEAELAFKLVRKAEKATGRKLGARLVIDLDEFGMDVLYPPALTAYLNLLTLLQALFPDFGRRIYVINSPMMIKTVYAMIQPVLSKQTREKVVFLGNDWKDILAKELGPNNIYPHWGGTKASVLPTGDIRMGGKVPEKLQYKADDNIDDNKKGLEKITIPARSRNEVKVKGEKGKTLRWIWRVGTGDVDFGIQKNGEMAYPTFRISTEFHPEIGRMECKETGEYTFFFDNSHGKKDRRLSVVADTGNLRLMTVIYDQVRSYTVAAGNHGHERVAVCRQMTVDACKTFEKDGKSYRIYDENSVNQIQERVKRHYYNQHKKQTVEFVDEMHKKWLSFNHAKMPILEALDVLANFLDESDPDVDEANLKHAYQTAERLRKAHPQKPWMHLAGLVHDLGKVMSVWGENQWAVTGVTVTEHSFS</sequence>
<dbReference type="SMART" id="SM00516">
    <property type="entry name" value="SEC14"/>
    <property type="match status" value="1"/>
</dbReference>
<evidence type="ECO:0000256" key="7">
    <source>
        <dbReference type="ARBA" id="ARBA00022723"/>
    </source>
</evidence>
<dbReference type="SUPFAM" id="SSF46938">
    <property type="entry name" value="CRAL/TRIO N-terminal domain"/>
    <property type="match status" value="1"/>
</dbReference>
<evidence type="ECO:0000256" key="4">
    <source>
        <dbReference type="ARBA" id="ARBA00005286"/>
    </source>
</evidence>
<evidence type="ECO:0000256" key="1">
    <source>
        <dbReference type="ARBA" id="ARBA00001962"/>
    </source>
</evidence>
<evidence type="ECO:0000256" key="2">
    <source>
        <dbReference type="ARBA" id="ARBA00004496"/>
    </source>
</evidence>
<dbReference type="EMBL" id="JAVFWL010000004">
    <property type="protein sequence ID" value="KAK6750718.1"/>
    <property type="molecule type" value="Genomic_DNA"/>
</dbReference>